<evidence type="ECO:0000313" key="4">
    <source>
        <dbReference type="WBParaSite" id="PSAMB.scaffold3354size18626.g21159.t1"/>
    </source>
</evidence>
<feature type="domain" description="BPTI/Kunitz inhibitor" evidence="2">
    <location>
        <begin position="802"/>
        <end position="852"/>
    </location>
</feature>
<dbReference type="CDD" id="cd22593">
    <property type="entry name" value="Kunitz_conkunitzin"/>
    <property type="match status" value="7"/>
</dbReference>
<dbReference type="InterPro" id="IPR028150">
    <property type="entry name" value="Lustrin_cystein"/>
</dbReference>
<protein>
    <submittedName>
        <fullName evidence="4">BPTI/Kunitz inhibitor domain-containing protein</fullName>
    </submittedName>
</protein>
<dbReference type="CDD" id="cd00109">
    <property type="entry name" value="Kunitz-type"/>
    <property type="match status" value="1"/>
</dbReference>
<keyword evidence="1" id="KW-0732">Signal</keyword>
<feature type="signal peptide" evidence="1">
    <location>
        <begin position="1"/>
        <end position="20"/>
    </location>
</feature>
<reference evidence="4" key="1">
    <citation type="submission" date="2022-11" db="UniProtKB">
        <authorList>
            <consortium name="WormBaseParasite"/>
        </authorList>
    </citation>
    <scope>IDENTIFICATION</scope>
</reference>
<name>A0A914W8Y9_9BILA</name>
<evidence type="ECO:0000259" key="2">
    <source>
        <dbReference type="PROSITE" id="PS50279"/>
    </source>
</evidence>
<dbReference type="InterPro" id="IPR036880">
    <property type="entry name" value="Kunitz_BPTI_sf"/>
</dbReference>
<dbReference type="Pfam" id="PF14625">
    <property type="entry name" value="Lustrin_cystein"/>
    <property type="match status" value="8"/>
</dbReference>
<feature type="domain" description="BPTI/Kunitz inhibitor" evidence="2">
    <location>
        <begin position="592"/>
        <end position="642"/>
    </location>
</feature>
<dbReference type="WBParaSite" id="PSAMB.scaffold3354size18626.g21159.t1">
    <property type="protein sequence ID" value="PSAMB.scaffold3354size18626.g21159.t1"/>
    <property type="gene ID" value="PSAMB.scaffold3354size18626.g21159"/>
</dbReference>
<dbReference type="InterPro" id="IPR053014">
    <property type="entry name" value="Cuticle_assoc_divergent"/>
</dbReference>
<dbReference type="AlphaFoldDB" id="A0A914W8Y9"/>
<feature type="domain" description="BPTI/Kunitz inhibitor" evidence="2">
    <location>
        <begin position="696"/>
        <end position="746"/>
    </location>
</feature>
<feature type="chain" id="PRO_5036942835" evidence="1">
    <location>
        <begin position="21"/>
        <end position="963"/>
    </location>
</feature>
<accession>A0A914W8Y9</accession>
<dbReference type="Gene3D" id="4.10.410.10">
    <property type="entry name" value="Pancreatic trypsin inhibitor Kunitz domain"/>
    <property type="match status" value="8"/>
</dbReference>
<dbReference type="SUPFAM" id="SSF57362">
    <property type="entry name" value="BPTI-like"/>
    <property type="match status" value="8"/>
</dbReference>
<evidence type="ECO:0000313" key="3">
    <source>
        <dbReference type="Proteomes" id="UP000887566"/>
    </source>
</evidence>
<feature type="domain" description="BPTI/Kunitz inhibitor" evidence="2">
    <location>
        <begin position="380"/>
        <end position="434"/>
    </location>
</feature>
<dbReference type="Pfam" id="PF00014">
    <property type="entry name" value="Kunitz_BPTI"/>
    <property type="match status" value="8"/>
</dbReference>
<dbReference type="GO" id="GO:0004867">
    <property type="term" value="F:serine-type endopeptidase inhibitor activity"/>
    <property type="evidence" value="ECO:0007669"/>
    <property type="project" value="InterPro"/>
</dbReference>
<dbReference type="PANTHER" id="PTHR46339">
    <property type="entry name" value="PROTEIN CBG15282-RELATED"/>
    <property type="match status" value="1"/>
</dbReference>
<dbReference type="InterPro" id="IPR002223">
    <property type="entry name" value="Kunitz_BPTI"/>
</dbReference>
<dbReference type="PANTHER" id="PTHR46339:SF2">
    <property type="entry name" value="BPTI_KUNITZ INHIBITOR DOMAIN-CONTAINING PROTEIN"/>
    <property type="match status" value="1"/>
</dbReference>
<dbReference type="PROSITE" id="PS50279">
    <property type="entry name" value="BPTI_KUNITZ_2"/>
    <property type="match status" value="8"/>
</dbReference>
<sequence length="963" mass="107264">MDVGSALVLLLAACCSIVQSQYFYYYPTTYRRTYYYPVRTNCVNRCAPDNRYRWNYRPMAQPVRQPVVYPIVPQPIQPSIQQPPLPSPTPISVVNEVNATIASNPPDFLNPCRHGSPLANAFDSLIVCNYREEPRGGCPVNYWCHTGANYLTTACCPVSENVDPCKQPRVAGNGDSLIARWYFDETSKECKRFLYRGIQGNQNNFVMKQDCEDACESQMPTETNNPCRYGKAARVNNDLVVCGPSARNTCPQDYYCHIGESPETTVCCESSGVSTPCVLAMNAGQGKALITRFYFNSVAKRCAQFVYKGMRGNENNYLTLQSCQEACQKWDNPCPTLLDYGSRQECRPDVPNSCPNGMWCHVGPSQETTVCCPGAIIDPCNLSLDMGEGSASLQRWYVDRSDRSCTRQCKPFTYRGAKGNQNNFLSKLDCETACKPLCINPCSTSLLTDQDGTPRFCSPASLCPSDHYCHVGGDPESTVCCKAADAPCYLPLETGHGDFKLTRWYFNENLKKCTTFIYRGRNGNQNMFLTKQDCESVCPSYENPCNQGIPLLIDGRPKRCSPDEQCPTTHFCHVGPAEVDLNVCCPRVGNPCDMPQIDGIGEFVLNRFYYDKESHRCREFIYKGKQGNTNNFLSVQDCELTCPVYPNPCPQGEPLLTPDKQPIICGGGQDCPIGFWCHIGGSPEYTNCCPGTRRPCDFPVDEGAGDQQLERWYFDGSVQLCKRFTYRGMKGNPNNFLAKSDCRNACSEINPCAEGEPLMDSKGERVLCTGGQLVDSCPPTHFCHVGATVFTTICCLKKGDTCELPRIEGRGGEHLPRWYFDTTLNSCQAFRYGGLGGNENNFIARQTCEERCPAFRNFCPHGAPMIDAGKPATCGIEIGCPMDFICHMSSQYNVSICCHDPAAFCMQPRDPGPCDRKEIRFGYHAATDTCVPYDYGGCEGSLNNFVSLQRCTEICCKEFRRKA</sequence>
<evidence type="ECO:0000256" key="1">
    <source>
        <dbReference type="SAM" id="SignalP"/>
    </source>
</evidence>
<proteinExistence type="predicted"/>
<dbReference type="SMART" id="SM00289">
    <property type="entry name" value="WR1"/>
    <property type="match status" value="7"/>
</dbReference>
<keyword evidence="3" id="KW-1185">Reference proteome</keyword>
<feature type="domain" description="BPTI/Kunitz inhibitor" evidence="2">
    <location>
        <begin position="905"/>
        <end position="955"/>
    </location>
</feature>
<feature type="domain" description="BPTI/Kunitz inhibitor" evidence="2">
    <location>
        <begin position="488"/>
        <end position="538"/>
    </location>
</feature>
<dbReference type="PRINTS" id="PR00759">
    <property type="entry name" value="BASICPTASE"/>
</dbReference>
<dbReference type="InterPro" id="IPR006150">
    <property type="entry name" value="Cys_repeat_1"/>
</dbReference>
<feature type="domain" description="BPTI/Kunitz inhibitor" evidence="2">
    <location>
        <begin position="277"/>
        <end position="327"/>
    </location>
</feature>
<dbReference type="SMART" id="SM00131">
    <property type="entry name" value="KU"/>
    <property type="match status" value="8"/>
</dbReference>
<organism evidence="3 4">
    <name type="scientific">Plectus sambesii</name>
    <dbReference type="NCBI Taxonomy" id="2011161"/>
    <lineage>
        <taxon>Eukaryota</taxon>
        <taxon>Metazoa</taxon>
        <taxon>Ecdysozoa</taxon>
        <taxon>Nematoda</taxon>
        <taxon>Chromadorea</taxon>
        <taxon>Plectida</taxon>
        <taxon>Plectina</taxon>
        <taxon>Plectoidea</taxon>
        <taxon>Plectidae</taxon>
        <taxon>Plectus</taxon>
    </lineage>
</organism>
<dbReference type="Proteomes" id="UP000887566">
    <property type="component" value="Unplaced"/>
</dbReference>
<feature type="domain" description="BPTI/Kunitz inhibitor" evidence="2">
    <location>
        <begin position="165"/>
        <end position="215"/>
    </location>
</feature>